<proteinExistence type="predicted"/>
<sequence length="108" mass="12068">MATVPWQSMSKALDSRPGPLRKTMKPSAMSGHLSTRSAIVARLARNLTAGWVDWSGQSLIWSLCYDQPMSPAFLIAERGQLLQSSISQKPYFSDMAAFRNSPHKQDVW</sequence>
<evidence type="ECO:0000313" key="3">
    <source>
        <dbReference type="Proteomes" id="UP000009097"/>
    </source>
</evidence>
<dbReference type="Proteomes" id="UP000009097">
    <property type="component" value="Unassembled WGS sequence"/>
</dbReference>
<organism evidence="2 3">
    <name type="scientific">Fusarium oxysporum f. sp. lycopersici (strain 4287 / CBS 123668 / FGSC 9935 / NRRL 34936)</name>
    <name type="common">Fusarium vascular wilt of tomato</name>
    <dbReference type="NCBI Taxonomy" id="426428"/>
    <lineage>
        <taxon>Eukaryota</taxon>
        <taxon>Fungi</taxon>
        <taxon>Dikarya</taxon>
        <taxon>Ascomycota</taxon>
        <taxon>Pezizomycotina</taxon>
        <taxon>Sordariomycetes</taxon>
        <taxon>Hypocreomycetidae</taxon>
        <taxon>Hypocreales</taxon>
        <taxon>Nectriaceae</taxon>
        <taxon>Fusarium</taxon>
        <taxon>Fusarium oxysporum species complex</taxon>
    </lineage>
</organism>
<evidence type="ECO:0000313" key="2">
    <source>
        <dbReference type="EMBL" id="KNA95380.1"/>
    </source>
</evidence>
<feature type="compositionally biased region" description="Polar residues" evidence="1">
    <location>
        <begin position="1"/>
        <end position="10"/>
    </location>
</feature>
<protein>
    <submittedName>
        <fullName evidence="2">Uncharacterized protein</fullName>
    </submittedName>
</protein>
<dbReference type="GeneID" id="28958694"/>
<name>A0A0J9UBC8_FUSO4</name>
<reference evidence="2" key="2">
    <citation type="journal article" date="2010" name="Nature">
        <title>Comparative genomics reveals mobile pathogenicity chromosomes in Fusarium.</title>
        <authorList>
            <person name="Ma L.J."/>
            <person name="van der Does H.C."/>
            <person name="Borkovich K.A."/>
            <person name="Coleman J.J."/>
            <person name="Daboussi M.J."/>
            <person name="Di Pietro A."/>
            <person name="Dufresne M."/>
            <person name="Freitag M."/>
            <person name="Grabherr M."/>
            <person name="Henrissat B."/>
            <person name="Houterman P.M."/>
            <person name="Kang S."/>
            <person name="Shim W.B."/>
            <person name="Woloshuk C."/>
            <person name="Xie X."/>
            <person name="Xu J.R."/>
            <person name="Antoniw J."/>
            <person name="Baker S.E."/>
            <person name="Bluhm B.H."/>
            <person name="Breakspear A."/>
            <person name="Brown D.W."/>
            <person name="Butchko R.A."/>
            <person name="Chapman S."/>
            <person name="Coulson R."/>
            <person name="Coutinho P.M."/>
            <person name="Danchin E.G."/>
            <person name="Diener A."/>
            <person name="Gale L.R."/>
            <person name="Gardiner D.M."/>
            <person name="Goff S."/>
            <person name="Hammond-Kosack K.E."/>
            <person name="Hilburn K."/>
            <person name="Hua-Van A."/>
            <person name="Jonkers W."/>
            <person name="Kazan K."/>
            <person name="Kodira C.D."/>
            <person name="Koehrsen M."/>
            <person name="Kumar L."/>
            <person name="Lee Y.H."/>
            <person name="Li L."/>
            <person name="Manners J.M."/>
            <person name="Miranda-Saavedra D."/>
            <person name="Mukherjee M."/>
            <person name="Park G."/>
            <person name="Park J."/>
            <person name="Park S.Y."/>
            <person name="Proctor R.H."/>
            <person name="Regev A."/>
            <person name="Ruiz-Roldan M.C."/>
            <person name="Sain D."/>
            <person name="Sakthikumar S."/>
            <person name="Sykes S."/>
            <person name="Schwartz D.C."/>
            <person name="Turgeon B.G."/>
            <person name="Wapinski I."/>
            <person name="Yoder O."/>
            <person name="Young S."/>
            <person name="Zeng Q."/>
            <person name="Zhou S."/>
            <person name="Galagan J."/>
            <person name="Cuomo C.A."/>
            <person name="Kistler H.C."/>
            <person name="Rep M."/>
        </authorList>
    </citation>
    <scope>NUCLEOTIDE SEQUENCE [LARGE SCALE GENOMIC DNA]</scope>
    <source>
        <strain evidence="2">4287</strain>
    </source>
</reference>
<dbReference type="VEuPathDB" id="FungiDB:FOXG_17988"/>
<gene>
    <name evidence="2" type="ORF">FOXG_17988</name>
</gene>
<accession>A0A0J9UBC8</accession>
<dbReference type="RefSeq" id="XP_018233426.1">
    <property type="nucleotide sequence ID" value="XM_018398019.1"/>
</dbReference>
<evidence type="ECO:0000256" key="1">
    <source>
        <dbReference type="SAM" id="MobiDB-lite"/>
    </source>
</evidence>
<dbReference type="AlphaFoldDB" id="A0A0J9UBC8"/>
<dbReference type="KEGG" id="fox:FOXG_17988"/>
<dbReference type="EMBL" id="DS231696">
    <property type="protein sequence ID" value="KNA95380.1"/>
    <property type="molecule type" value="Genomic_DNA"/>
</dbReference>
<reference evidence="2" key="1">
    <citation type="submission" date="2007-04" db="EMBL/GenBank/DDBJ databases">
        <authorList>
            <consortium name="The Broad Institute Genome Sequencing Platform"/>
            <person name="Birren B."/>
            <person name="Lander E."/>
            <person name="Galagan J."/>
            <person name="Nusbaum C."/>
            <person name="Devon K."/>
            <person name="Ma L.-J."/>
            <person name="Jaffe D."/>
            <person name="Butler J."/>
            <person name="Alvarez P."/>
            <person name="Gnerre S."/>
            <person name="Grabherr M."/>
            <person name="Kleber M."/>
            <person name="Mauceli E."/>
            <person name="Brockman W."/>
            <person name="MacCallum I.A."/>
            <person name="Young S."/>
            <person name="LaButti K."/>
            <person name="DeCaprio D."/>
            <person name="Crawford M."/>
            <person name="Koehrsen M."/>
            <person name="Engels R."/>
            <person name="Montgomery P."/>
            <person name="Pearson M."/>
            <person name="Howarth C."/>
            <person name="Larson L."/>
            <person name="White J."/>
            <person name="O'Leary S."/>
            <person name="Kodira C."/>
            <person name="Zeng Q."/>
            <person name="Yandava C."/>
            <person name="Alvarado L."/>
            <person name="Kistler C."/>
            <person name="Shim W.-B."/>
            <person name="Kang S."/>
            <person name="Woloshuk C."/>
        </authorList>
    </citation>
    <scope>NUCLEOTIDE SEQUENCE</scope>
    <source>
        <strain evidence="2">4287</strain>
    </source>
</reference>
<feature type="region of interest" description="Disordered" evidence="1">
    <location>
        <begin position="1"/>
        <end position="29"/>
    </location>
</feature>